<accession>A0A9X2E1V4</accession>
<evidence type="ECO:0000313" key="2">
    <source>
        <dbReference type="Proteomes" id="UP001155240"/>
    </source>
</evidence>
<protein>
    <submittedName>
        <fullName evidence="1">Uncharacterized protein</fullName>
    </submittedName>
</protein>
<reference evidence="1" key="1">
    <citation type="submission" date="2022-06" db="EMBL/GenBank/DDBJ databases">
        <title>Whole genome shotgun sequencing (WGS) of Rathayibacter sp. ZW T2_19, isolated from stored onions (Allium cepa).</title>
        <authorList>
            <person name="Stoll D.A."/>
            <person name="Huch M."/>
        </authorList>
    </citation>
    <scope>NUCLEOTIDE SEQUENCE</scope>
    <source>
        <strain evidence="1">ZW T2_19</strain>
    </source>
</reference>
<name>A0A9X2E1V4_9MICO</name>
<proteinExistence type="predicted"/>
<dbReference type="EMBL" id="JAMRYM010000139">
    <property type="protein sequence ID" value="MCM6764331.1"/>
    <property type="molecule type" value="Genomic_DNA"/>
</dbReference>
<dbReference type="Proteomes" id="UP001155240">
    <property type="component" value="Unassembled WGS sequence"/>
</dbReference>
<organism evidence="1 2">
    <name type="scientific">Rathayibacter rubneri</name>
    <dbReference type="NCBI Taxonomy" id="2950106"/>
    <lineage>
        <taxon>Bacteria</taxon>
        <taxon>Bacillati</taxon>
        <taxon>Actinomycetota</taxon>
        <taxon>Actinomycetes</taxon>
        <taxon>Micrococcales</taxon>
        <taxon>Microbacteriaceae</taxon>
        <taxon>Rathayibacter</taxon>
    </lineage>
</organism>
<sequence>MIECASCGTDAVVLDRSGADESSPEDLVVLCAECTPGEITEVLAAALLAGSPGLRSEHARAA</sequence>
<gene>
    <name evidence="1" type="ORF">NB037_18090</name>
</gene>
<evidence type="ECO:0000313" key="1">
    <source>
        <dbReference type="EMBL" id="MCM6764331.1"/>
    </source>
</evidence>
<dbReference type="AlphaFoldDB" id="A0A9X2E1V4"/>
<keyword evidence="2" id="KW-1185">Reference proteome</keyword>
<dbReference type="RefSeq" id="WP_251948263.1">
    <property type="nucleotide sequence ID" value="NZ_JAMRYM010000139.1"/>
</dbReference>
<comment type="caution">
    <text evidence="1">The sequence shown here is derived from an EMBL/GenBank/DDBJ whole genome shotgun (WGS) entry which is preliminary data.</text>
</comment>